<proteinExistence type="predicted"/>
<protein>
    <submittedName>
        <fullName evidence="2">Uncharacterized protein</fullName>
    </submittedName>
</protein>
<name>A0A6J5SEF8_9CAUD</name>
<accession>A0A6J5SEF8</accession>
<dbReference type="EMBL" id="LR797388">
    <property type="protein sequence ID" value="CAB4212602.1"/>
    <property type="molecule type" value="Genomic_DNA"/>
</dbReference>
<evidence type="ECO:0000313" key="2">
    <source>
        <dbReference type="EMBL" id="CAB4212602.1"/>
    </source>
</evidence>
<gene>
    <name evidence="1" type="ORF">UFOVP1326_17</name>
    <name evidence="2" type="ORF">UFOVP1436_22</name>
</gene>
<evidence type="ECO:0000313" key="1">
    <source>
        <dbReference type="EMBL" id="CAB4199072.1"/>
    </source>
</evidence>
<sequence length="83" mass="9178">MTGPRITKRNQRIGDSAGHTRPIVLGPLKECARALPLDAVQMLRQAAAVDPGVPAGYSMDRIIALNQANQRIRVLFPEYFNHI</sequence>
<reference evidence="2" key="1">
    <citation type="submission" date="2020-05" db="EMBL/GenBank/DDBJ databases">
        <authorList>
            <person name="Chiriac C."/>
            <person name="Salcher M."/>
            <person name="Ghai R."/>
            <person name="Kavagutti S V."/>
        </authorList>
    </citation>
    <scope>NUCLEOTIDE SEQUENCE</scope>
</reference>
<dbReference type="EMBL" id="LR797276">
    <property type="protein sequence ID" value="CAB4199072.1"/>
    <property type="molecule type" value="Genomic_DNA"/>
</dbReference>
<organism evidence="2">
    <name type="scientific">uncultured Caudovirales phage</name>
    <dbReference type="NCBI Taxonomy" id="2100421"/>
    <lineage>
        <taxon>Viruses</taxon>
        <taxon>Duplodnaviria</taxon>
        <taxon>Heunggongvirae</taxon>
        <taxon>Uroviricota</taxon>
        <taxon>Caudoviricetes</taxon>
        <taxon>Peduoviridae</taxon>
        <taxon>Maltschvirus</taxon>
        <taxon>Maltschvirus maltsch</taxon>
    </lineage>
</organism>